<organism evidence="12 13">
    <name type="scientific">Asbolus verrucosus</name>
    <name type="common">Desert ironclad beetle</name>
    <dbReference type="NCBI Taxonomy" id="1661398"/>
    <lineage>
        <taxon>Eukaryota</taxon>
        <taxon>Metazoa</taxon>
        <taxon>Ecdysozoa</taxon>
        <taxon>Arthropoda</taxon>
        <taxon>Hexapoda</taxon>
        <taxon>Insecta</taxon>
        <taxon>Pterygota</taxon>
        <taxon>Neoptera</taxon>
        <taxon>Endopterygota</taxon>
        <taxon>Coleoptera</taxon>
        <taxon>Polyphaga</taxon>
        <taxon>Cucujiformia</taxon>
        <taxon>Tenebrionidae</taxon>
        <taxon>Pimeliinae</taxon>
        <taxon>Asbolus</taxon>
    </lineage>
</organism>
<feature type="transmembrane region" description="Helical" evidence="9">
    <location>
        <begin position="314"/>
        <end position="337"/>
    </location>
</feature>
<dbReference type="Gene3D" id="3.40.50.300">
    <property type="entry name" value="P-loop containing nucleotide triphosphate hydrolases"/>
    <property type="match status" value="2"/>
</dbReference>
<dbReference type="PANTHER" id="PTHR24223">
    <property type="entry name" value="ATP-BINDING CASSETTE SUB-FAMILY C"/>
    <property type="match status" value="1"/>
</dbReference>
<dbReference type="GO" id="GO:0140359">
    <property type="term" value="F:ABC-type transporter activity"/>
    <property type="evidence" value="ECO:0007669"/>
    <property type="project" value="InterPro"/>
</dbReference>
<evidence type="ECO:0000259" key="11">
    <source>
        <dbReference type="PROSITE" id="PS50929"/>
    </source>
</evidence>
<feature type="transmembrane region" description="Helical" evidence="9">
    <location>
        <begin position="785"/>
        <end position="803"/>
    </location>
</feature>
<dbReference type="CDD" id="cd03244">
    <property type="entry name" value="ABCC_MRP_domain2"/>
    <property type="match status" value="1"/>
</dbReference>
<dbReference type="SUPFAM" id="SSF90123">
    <property type="entry name" value="ABC transporter transmembrane region"/>
    <property type="match status" value="2"/>
</dbReference>
<dbReference type="InterPro" id="IPR050173">
    <property type="entry name" value="ABC_transporter_C-like"/>
</dbReference>
<dbReference type="FunFam" id="1.20.1560.10:FF:000014">
    <property type="entry name" value="Multidrug resistance-associated protein member 4"/>
    <property type="match status" value="1"/>
</dbReference>
<evidence type="ECO:0000313" key="12">
    <source>
        <dbReference type="EMBL" id="RZC38301.1"/>
    </source>
</evidence>
<keyword evidence="7 9" id="KW-1133">Transmembrane helix</keyword>
<feature type="transmembrane region" description="Helical" evidence="9">
    <location>
        <begin position="762"/>
        <end position="779"/>
    </location>
</feature>
<dbReference type="Proteomes" id="UP000292052">
    <property type="component" value="Unassembled WGS sequence"/>
</dbReference>
<evidence type="ECO:0000256" key="7">
    <source>
        <dbReference type="ARBA" id="ARBA00022989"/>
    </source>
</evidence>
<evidence type="ECO:0000256" key="5">
    <source>
        <dbReference type="ARBA" id="ARBA00022741"/>
    </source>
</evidence>
<feature type="transmembrane region" description="Helical" evidence="9">
    <location>
        <begin position="284"/>
        <end position="308"/>
    </location>
</feature>
<dbReference type="InterPro" id="IPR003593">
    <property type="entry name" value="AAA+_ATPase"/>
</dbReference>
<gene>
    <name evidence="12" type="ORF">BDFB_010889</name>
</gene>
<comment type="subcellular location">
    <subcellularLocation>
        <location evidence="1">Membrane</location>
        <topology evidence="1">Multi-pass membrane protein</topology>
    </subcellularLocation>
</comment>
<evidence type="ECO:0000256" key="6">
    <source>
        <dbReference type="ARBA" id="ARBA00022840"/>
    </source>
</evidence>
<keyword evidence="4" id="KW-0677">Repeat</keyword>
<feature type="transmembrane region" description="Helical" evidence="9">
    <location>
        <begin position="720"/>
        <end position="741"/>
    </location>
</feature>
<dbReference type="AlphaFoldDB" id="A0A482VZG5"/>
<evidence type="ECO:0000256" key="2">
    <source>
        <dbReference type="ARBA" id="ARBA00022448"/>
    </source>
</evidence>
<keyword evidence="13" id="KW-1185">Reference proteome</keyword>
<dbReference type="OrthoDB" id="6707233at2759"/>
<evidence type="ECO:0000256" key="9">
    <source>
        <dbReference type="SAM" id="Phobius"/>
    </source>
</evidence>
<feature type="transmembrane region" description="Helical" evidence="9">
    <location>
        <begin position="682"/>
        <end position="700"/>
    </location>
</feature>
<dbReference type="InterPro" id="IPR027417">
    <property type="entry name" value="P-loop_NTPase"/>
</dbReference>
<keyword evidence="5" id="KW-0547">Nucleotide-binding</keyword>
<dbReference type="SUPFAM" id="SSF52540">
    <property type="entry name" value="P-loop containing nucleoside triphosphate hydrolases"/>
    <property type="match status" value="2"/>
</dbReference>
<dbReference type="FunFam" id="3.40.50.300:FF:000973">
    <property type="entry name" value="Multidrug resistance-associated protein 4"/>
    <property type="match status" value="1"/>
</dbReference>
<proteinExistence type="predicted"/>
<dbReference type="STRING" id="1661398.A0A482VZG5"/>
<dbReference type="InterPro" id="IPR044746">
    <property type="entry name" value="ABCC_6TM_D1"/>
</dbReference>
<evidence type="ECO:0000256" key="3">
    <source>
        <dbReference type="ARBA" id="ARBA00022692"/>
    </source>
</evidence>
<dbReference type="Pfam" id="PF00005">
    <property type="entry name" value="ABC_tran"/>
    <property type="match status" value="2"/>
</dbReference>
<accession>A0A482VZG5</accession>
<dbReference type="GO" id="GO:0005524">
    <property type="term" value="F:ATP binding"/>
    <property type="evidence" value="ECO:0007669"/>
    <property type="project" value="UniProtKB-KW"/>
</dbReference>
<dbReference type="GO" id="GO:0016887">
    <property type="term" value="F:ATP hydrolysis activity"/>
    <property type="evidence" value="ECO:0007669"/>
    <property type="project" value="InterPro"/>
</dbReference>
<feature type="domain" description="ABC transporter" evidence="10">
    <location>
        <begin position="957"/>
        <end position="1190"/>
    </location>
</feature>
<feature type="transmembrane region" description="Helical" evidence="9">
    <location>
        <begin position="867"/>
        <end position="889"/>
    </location>
</feature>
<dbReference type="InterPro" id="IPR003439">
    <property type="entry name" value="ABC_transporter-like_ATP-bd"/>
</dbReference>
<dbReference type="GO" id="GO:0016020">
    <property type="term" value="C:membrane"/>
    <property type="evidence" value="ECO:0007669"/>
    <property type="project" value="UniProtKB-SubCell"/>
</dbReference>
<sequence length="1190" mass="135301">WALPLFYRRYKNEVTEDESFAPLKGHESSRLGDKLEKAWQQEWSRNSNPSLWRPLWKTFYLEFLAFGSLFVFSEFALKMTQPWLIGQLMSKYTIKTTNESYIYGTLLILNSFFSVMIGHTYILKIQHLGMKVRIACCSLIYRKALKLNKTTLAETTVGKIVNLLSNDVNRFDFAPMHLFQLLVAPVETIFVIVCLCITVGPTAIAGIVFLVLFVPVQMYMGKLTSRYRSKTATKTDQRVKLMNEIIAGIQAIKMYTWEEMFVRMVKKARRLELLQVTKISYLKAFNVSCMLFMNRTGIFLCILIYAITQEKIDAKYVFVVSSFYGILRQALTVYFPLGINNFSETRVSVSRIRKFLMNNEIAEEIEIPASTEDTPLIKNSFSADISFKNNFIGVHLRNVSVKWIQSSPDYNLHNINFDASTSELVAITGSVGSGKSTLFYTILKELPCIKSEFEVGGTISYASQEPWLFSGTIRQNILFGSSFNMNKYQTIIAVCGLEEDLFSFPYRDNTLVGERGALLSGGQKARINLARAIYKDADIYLLDDPFAAVDTKVGKKIFQKCILGYLKNKCTILVTHHLHYLGKPNKIYNMDRGRLTLIETHQQPIISSDEEASNDVETKPKLLSMEKFYEKPNKVKEERKSGIISTQVYKKYVLAGGNYIIITLLVNLDQLNQIRRFFSHEICIYIYSGIILSIIILSIARSMSFFKCCMNASSKLHSNMLARIITAPMSFFNANSSGIILNRFSRDLGLIDETLPTTLMDTLQIAFVVLGSTLLIIYLNPWMIIPTLIILLIFYFYRIAFLVTSRNLKRLEAANRSPLYSHTNASLQGLTTIRSYNAQNILKKEFDHYQNFHTSAFYMFLTCNRAFGFWVDLVCVIYTVIAIVCIILMDSLVGDVGLGITQSMNLIGVFQWGIKQWSELENQMISVERVVEYTEIVSEEAEGDKQQPEKWPLDGLIKFESVDFQYSKGDPLVLNKVTFTVNPKEKIGIVGRTGAGKSSLISALFRLFSAEGIIQIDGVNIAEIPLNSLRSKMSIIPQEPTLFTGTLRQNVDPFQEFNDEKIWKVLEQVELKNAVLKLPNGLSEQIVESGSNFSVGERQLICLARAILRKNKILILDEATANVDPQTDESIQRTIRENFQNCTVLTIAHRLHTVMDSDKVLVMDGGEVAEFDHAHLLLQNSKGLFSQLVR</sequence>
<dbReference type="InterPro" id="IPR017871">
    <property type="entry name" value="ABC_transporter-like_CS"/>
</dbReference>
<keyword evidence="2" id="KW-0813">Transport</keyword>
<dbReference type="InterPro" id="IPR011527">
    <property type="entry name" value="ABC1_TM_dom"/>
</dbReference>
<dbReference type="InterPro" id="IPR044726">
    <property type="entry name" value="ABCC_6TM_D2"/>
</dbReference>
<dbReference type="PROSITE" id="PS00211">
    <property type="entry name" value="ABC_TRANSPORTER_1"/>
    <property type="match status" value="2"/>
</dbReference>
<name>A0A482VZG5_ASBVE</name>
<dbReference type="Gene3D" id="1.20.1560.10">
    <property type="entry name" value="ABC transporter type 1, transmembrane domain"/>
    <property type="match status" value="2"/>
</dbReference>
<evidence type="ECO:0000256" key="1">
    <source>
        <dbReference type="ARBA" id="ARBA00004141"/>
    </source>
</evidence>
<feature type="non-terminal residue" evidence="12">
    <location>
        <position position="1190"/>
    </location>
</feature>
<evidence type="ECO:0000313" key="13">
    <source>
        <dbReference type="Proteomes" id="UP000292052"/>
    </source>
</evidence>
<feature type="transmembrane region" description="Helical" evidence="9">
    <location>
        <begin position="101"/>
        <end position="122"/>
    </location>
</feature>
<dbReference type="FunFam" id="1.20.1560.10:FF:000026">
    <property type="entry name" value="Multidrug resistance-associated protein lethal(2)03659"/>
    <property type="match status" value="1"/>
</dbReference>
<dbReference type="InterPro" id="IPR036640">
    <property type="entry name" value="ABC1_TM_sf"/>
</dbReference>
<reference evidence="12 13" key="1">
    <citation type="submission" date="2017-03" db="EMBL/GenBank/DDBJ databases">
        <title>Genome of the blue death feigning beetle - Asbolus verrucosus.</title>
        <authorList>
            <person name="Rider S.D."/>
        </authorList>
    </citation>
    <scope>NUCLEOTIDE SEQUENCE [LARGE SCALE GENOMIC DNA]</scope>
    <source>
        <strain evidence="12">Butters</strain>
        <tissue evidence="12">Head and leg muscle</tissue>
    </source>
</reference>
<protein>
    <submittedName>
        <fullName evidence="12">Multidrug resistance-associated protein</fullName>
    </submittedName>
</protein>
<dbReference type="CDD" id="cd18580">
    <property type="entry name" value="ABC_6TM_ABCC_D2"/>
    <property type="match status" value="1"/>
</dbReference>
<keyword evidence="3 9" id="KW-0812">Transmembrane</keyword>
<comment type="caution">
    <text evidence="12">The sequence shown here is derived from an EMBL/GenBank/DDBJ whole genome shotgun (WGS) entry which is preliminary data.</text>
</comment>
<dbReference type="EMBL" id="QDEB01044509">
    <property type="protein sequence ID" value="RZC38301.1"/>
    <property type="molecule type" value="Genomic_DNA"/>
</dbReference>
<dbReference type="SMART" id="SM00382">
    <property type="entry name" value="AAA"/>
    <property type="match status" value="2"/>
</dbReference>
<dbReference type="CDD" id="cd03250">
    <property type="entry name" value="ABCC_MRP_domain1"/>
    <property type="match status" value="1"/>
</dbReference>
<dbReference type="FunFam" id="3.40.50.300:FF:000163">
    <property type="entry name" value="Multidrug resistance-associated protein member 4"/>
    <property type="match status" value="1"/>
</dbReference>
<dbReference type="CDD" id="cd18579">
    <property type="entry name" value="ABC_6TM_ABCC_D1"/>
    <property type="match status" value="1"/>
</dbReference>
<feature type="domain" description="ABC transporter" evidence="10">
    <location>
        <begin position="394"/>
        <end position="617"/>
    </location>
</feature>
<evidence type="ECO:0000259" key="10">
    <source>
        <dbReference type="PROSITE" id="PS50893"/>
    </source>
</evidence>
<dbReference type="Pfam" id="PF00664">
    <property type="entry name" value="ABC_membrane"/>
    <property type="match status" value="2"/>
</dbReference>
<dbReference type="PROSITE" id="PS50929">
    <property type="entry name" value="ABC_TM1F"/>
    <property type="match status" value="2"/>
</dbReference>
<feature type="domain" description="ABC transmembrane type-1" evidence="11">
    <location>
        <begin position="65"/>
        <end position="332"/>
    </location>
</feature>
<dbReference type="PROSITE" id="PS50893">
    <property type="entry name" value="ABC_TRANSPORTER_2"/>
    <property type="match status" value="2"/>
</dbReference>
<feature type="transmembrane region" description="Helical" evidence="9">
    <location>
        <begin position="189"/>
        <end position="216"/>
    </location>
</feature>
<dbReference type="PANTHER" id="PTHR24223:SF448">
    <property type="entry name" value="FI20146P1-RELATED"/>
    <property type="match status" value="1"/>
</dbReference>
<evidence type="ECO:0000256" key="4">
    <source>
        <dbReference type="ARBA" id="ARBA00022737"/>
    </source>
</evidence>
<evidence type="ECO:0000256" key="8">
    <source>
        <dbReference type="ARBA" id="ARBA00023136"/>
    </source>
</evidence>
<keyword evidence="6" id="KW-0067">ATP-binding</keyword>
<feature type="domain" description="ABC transmembrane type-1" evidence="11">
    <location>
        <begin position="684"/>
        <end position="922"/>
    </location>
</feature>
<feature type="non-terminal residue" evidence="12">
    <location>
        <position position="1"/>
    </location>
</feature>
<keyword evidence="8 9" id="KW-0472">Membrane</keyword>